<dbReference type="Proteomes" id="UP000012153">
    <property type="component" value="Unassembled WGS sequence"/>
</dbReference>
<protein>
    <submittedName>
        <fullName evidence="1">Uncharacterized protein</fullName>
    </submittedName>
</protein>
<evidence type="ECO:0000313" key="1">
    <source>
        <dbReference type="EMBL" id="EMO40376.1"/>
    </source>
</evidence>
<accession>M6UBQ5</accession>
<reference evidence="1 2" key="1">
    <citation type="submission" date="2013-01" db="EMBL/GenBank/DDBJ databases">
        <authorList>
            <person name="Harkins D.M."/>
            <person name="Durkin A.S."/>
            <person name="Brinkac L.M."/>
            <person name="Haft D.H."/>
            <person name="Selengut J.D."/>
            <person name="Sanka R."/>
            <person name="DePew J."/>
            <person name="Purushe J."/>
            <person name="Matthias M.A."/>
            <person name="Vinetz J.M."/>
            <person name="Sutton G.G."/>
            <person name="Nierman W.C."/>
            <person name="Fouts D.E."/>
        </authorList>
    </citation>
    <scope>NUCLEOTIDE SEQUENCE [LARGE SCALE GENOMIC DNA]</scope>
    <source>
        <strain evidence="1 2">ZUN142</strain>
    </source>
</reference>
<organism evidence="1 2">
    <name type="scientific">Leptospira noguchii serovar Autumnalis str. ZUN142</name>
    <dbReference type="NCBI Taxonomy" id="1085540"/>
    <lineage>
        <taxon>Bacteria</taxon>
        <taxon>Pseudomonadati</taxon>
        <taxon>Spirochaetota</taxon>
        <taxon>Spirochaetia</taxon>
        <taxon>Leptospirales</taxon>
        <taxon>Leptospiraceae</taxon>
        <taxon>Leptospira</taxon>
    </lineage>
</organism>
<dbReference type="EMBL" id="AHOP02000036">
    <property type="protein sequence ID" value="EMO40376.1"/>
    <property type="molecule type" value="Genomic_DNA"/>
</dbReference>
<name>M6UBQ5_9LEPT</name>
<comment type="caution">
    <text evidence="1">The sequence shown here is derived from an EMBL/GenBank/DDBJ whole genome shotgun (WGS) entry which is preliminary data.</text>
</comment>
<dbReference type="AlphaFoldDB" id="M6UBQ5"/>
<proteinExistence type="predicted"/>
<gene>
    <name evidence="1" type="ORF">LEP1GSC186_3997</name>
</gene>
<sequence>MLNLFKNPLYFQRGILIKNYFIIFNYNFKAQNTTCRAT</sequence>
<evidence type="ECO:0000313" key="2">
    <source>
        <dbReference type="Proteomes" id="UP000012153"/>
    </source>
</evidence>